<evidence type="ECO:0000313" key="3">
    <source>
        <dbReference type="Proteomes" id="UP000245119"/>
    </source>
</evidence>
<evidence type="ECO:0000313" key="2">
    <source>
        <dbReference type="EMBL" id="PVD23970.1"/>
    </source>
</evidence>
<evidence type="ECO:0000256" key="1">
    <source>
        <dbReference type="SAM" id="MobiDB-lite"/>
    </source>
</evidence>
<feature type="region of interest" description="Disordered" evidence="1">
    <location>
        <begin position="30"/>
        <end position="102"/>
    </location>
</feature>
<accession>A0A2T7NS21</accession>
<keyword evidence="3" id="KW-1185">Reference proteome</keyword>
<reference evidence="2 3" key="1">
    <citation type="submission" date="2018-04" db="EMBL/GenBank/DDBJ databases">
        <title>The genome of golden apple snail Pomacea canaliculata provides insight into stress tolerance and invasive adaptation.</title>
        <authorList>
            <person name="Liu C."/>
            <person name="Liu B."/>
            <person name="Ren Y."/>
            <person name="Zhang Y."/>
            <person name="Wang H."/>
            <person name="Li S."/>
            <person name="Jiang F."/>
            <person name="Yin L."/>
            <person name="Zhang G."/>
            <person name="Qian W."/>
            <person name="Fan W."/>
        </authorList>
    </citation>
    <scope>NUCLEOTIDE SEQUENCE [LARGE SCALE GENOMIC DNA]</scope>
    <source>
        <strain evidence="2">SZHN2017</strain>
        <tissue evidence="2">Muscle</tissue>
    </source>
</reference>
<dbReference type="EMBL" id="PZQS01000010">
    <property type="protein sequence ID" value="PVD23970.1"/>
    <property type="molecule type" value="Genomic_DNA"/>
</dbReference>
<sequence>MNAFNEGSIMSFLLTPDIIVWQMLKLPNHTQQGASHSGQGPQGTAGPPGPVGQIGIPGKPGPSGPPGPPGPPGERGVTSYVTGAGGEVEVGPMGPPGQPGLQGATGMANVDHLDHLESEALWVCQVFLAHKVHQVDKVTEGLKETGALWVMARMDSKGHPDHLALLAQLVKVLWVALVKGVLQEVLVHMGTVACLGHKVHQATIKDTYDELCGAFLNSLPQSSDGLCCFIPILLEQLSLDVINAKELVYRPKHSCETALLRLMNDLLCSADAGKVTLVVLLDLSAAFDVIDHTTLLTRLQMEVGIGGSALQWFHSYLSDRTQRVMTVASLTAAETFDLWMFESCRTY</sequence>
<gene>
    <name evidence="2" type="ORF">C0Q70_17246</name>
</gene>
<comment type="caution">
    <text evidence="2">The sequence shown here is derived from an EMBL/GenBank/DDBJ whole genome shotgun (WGS) entry which is preliminary data.</text>
</comment>
<organism evidence="2 3">
    <name type="scientific">Pomacea canaliculata</name>
    <name type="common">Golden apple snail</name>
    <dbReference type="NCBI Taxonomy" id="400727"/>
    <lineage>
        <taxon>Eukaryota</taxon>
        <taxon>Metazoa</taxon>
        <taxon>Spiralia</taxon>
        <taxon>Lophotrochozoa</taxon>
        <taxon>Mollusca</taxon>
        <taxon>Gastropoda</taxon>
        <taxon>Caenogastropoda</taxon>
        <taxon>Architaenioglossa</taxon>
        <taxon>Ampullarioidea</taxon>
        <taxon>Ampullariidae</taxon>
        <taxon>Pomacea</taxon>
    </lineage>
</organism>
<feature type="compositionally biased region" description="Pro residues" evidence="1">
    <location>
        <begin position="59"/>
        <end position="72"/>
    </location>
</feature>
<protein>
    <submittedName>
        <fullName evidence="2">Uncharacterized protein</fullName>
    </submittedName>
</protein>
<proteinExistence type="predicted"/>
<feature type="compositionally biased region" description="Low complexity" evidence="1">
    <location>
        <begin position="38"/>
        <end position="57"/>
    </location>
</feature>
<dbReference type="Proteomes" id="UP000245119">
    <property type="component" value="Linkage Group LG10"/>
</dbReference>
<dbReference type="PANTHER" id="PTHR33332">
    <property type="entry name" value="REVERSE TRANSCRIPTASE DOMAIN-CONTAINING PROTEIN"/>
    <property type="match status" value="1"/>
</dbReference>
<name>A0A2T7NS21_POMCA</name>
<dbReference type="AlphaFoldDB" id="A0A2T7NS21"/>